<dbReference type="STRING" id="498211.CJA_3585"/>
<dbReference type="OrthoDB" id="9785707at2"/>
<accession>B3PGY9</accession>
<sequence length="387" mass="41238">MATSLNASLLILRLPETGTVTYWKLVDHFGSPEAALNQPAPYLEAFLRPQALQALEEYRRHPANSALAQKVAGDLEQLDANPDIHCLPLEHELYPELLRQIPNPPPLLFVRGDPGCLGLPQLAIVGSRNPTRSGTDNARHFAAYLAERGFTITSGLALGIDAAAHRGALEASGKTVAVMGTGIDRIYPGRHRTLAQQIIAQGGALVSEFPLGTSSHAGNFPQRNRLISGLSLGSLIVEAAVQSGSLITASFALQQNREVFAIPGSIHNPLARGCHQLIRQGAKLVETGDDIVEELDGLLGFHRQQLQRSAVKQVQPLPTASTNMPLAELDPAATQLLEAMGYDPVNIDTLVERTSLDAGIIAAQLVSLELSGAICTIAGGYLRVPNA</sequence>
<dbReference type="InterPro" id="IPR057666">
    <property type="entry name" value="DrpA_SLOG"/>
</dbReference>
<feature type="domain" description="Smf/DprA SLOG" evidence="2">
    <location>
        <begin position="88"/>
        <end position="295"/>
    </location>
</feature>
<dbReference type="InterPro" id="IPR041614">
    <property type="entry name" value="DprA_WH"/>
</dbReference>
<dbReference type="HOGENOM" id="CLU_029601_1_0_6"/>
<dbReference type="AlphaFoldDB" id="B3PGY9"/>
<dbReference type="Pfam" id="PF17782">
    <property type="entry name" value="WHD_DprA"/>
    <property type="match status" value="1"/>
</dbReference>
<evidence type="ECO:0000259" key="3">
    <source>
        <dbReference type="Pfam" id="PF17782"/>
    </source>
</evidence>
<dbReference type="GO" id="GO:0009294">
    <property type="term" value="P:DNA-mediated transformation"/>
    <property type="evidence" value="ECO:0007669"/>
    <property type="project" value="InterPro"/>
</dbReference>
<dbReference type="EMBL" id="CP000934">
    <property type="protein sequence ID" value="ACE84311.1"/>
    <property type="molecule type" value="Genomic_DNA"/>
</dbReference>
<dbReference type="Gene3D" id="1.10.10.10">
    <property type="entry name" value="Winged helix-like DNA-binding domain superfamily/Winged helix DNA-binding domain"/>
    <property type="match status" value="1"/>
</dbReference>
<dbReference type="PANTHER" id="PTHR43022">
    <property type="entry name" value="PROTEIN SMF"/>
    <property type="match status" value="1"/>
</dbReference>
<dbReference type="RefSeq" id="WP_012489159.1">
    <property type="nucleotide sequence ID" value="NC_010995.1"/>
</dbReference>
<comment type="similarity">
    <text evidence="1">Belongs to the DprA/Smf family.</text>
</comment>
<evidence type="ECO:0000313" key="4">
    <source>
        <dbReference type="EMBL" id="ACE84311.1"/>
    </source>
</evidence>
<gene>
    <name evidence="4" type="primary">smf</name>
    <name evidence="4" type="ordered locus">CJA_3585</name>
</gene>
<dbReference type="NCBIfam" id="TIGR00732">
    <property type="entry name" value="dprA"/>
    <property type="match status" value="1"/>
</dbReference>
<name>B3PGY9_CELJU</name>
<feature type="domain" description="DprA winged helix" evidence="3">
    <location>
        <begin position="322"/>
        <end position="380"/>
    </location>
</feature>
<dbReference type="KEGG" id="cja:CJA_3585"/>
<reference evidence="4 5" key="1">
    <citation type="journal article" date="2008" name="J. Bacteriol.">
        <title>Insights into plant cell wall degradation from the genome sequence of the soil bacterium Cellvibrio japonicus.</title>
        <authorList>
            <person name="Deboy R.T."/>
            <person name="Mongodin E.F."/>
            <person name="Fouts D.E."/>
            <person name="Tailford L.E."/>
            <person name="Khouri H."/>
            <person name="Emerson J.B."/>
            <person name="Mohamoud Y."/>
            <person name="Watkins K."/>
            <person name="Henrissat B."/>
            <person name="Gilbert H.J."/>
            <person name="Nelson K.E."/>
        </authorList>
    </citation>
    <scope>NUCLEOTIDE SEQUENCE [LARGE SCALE GENOMIC DNA]</scope>
    <source>
        <strain evidence="4 5">Ueda107</strain>
    </source>
</reference>
<keyword evidence="5" id="KW-1185">Reference proteome</keyword>
<organism evidence="4 5">
    <name type="scientific">Cellvibrio japonicus (strain Ueda107)</name>
    <name type="common">Pseudomonas fluorescens subsp. cellulosa</name>
    <dbReference type="NCBI Taxonomy" id="498211"/>
    <lineage>
        <taxon>Bacteria</taxon>
        <taxon>Pseudomonadati</taxon>
        <taxon>Pseudomonadota</taxon>
        <taxon>Gammaproteobacteria</taxon>
        <taxon>Cellvibrionales</taxon>
        <taxon>Cellvibrionaceae</taxon>
        <taxon>Cellvibrio</taxon>
    </lineage>
</organism>
<dbReference type="Pfam" id="PF02481">
    <property type="entry name" value="DNA_processg_A"/>
    <property type="match status" value="1"/>
</dbReference>
<dbReference type="SUPFAM" id="SSF102405">
    <property type="entry name" value="MCP/YpsA-like"/>
    <property type="match status" value="1"/>
</dbReference>
<dbReference type="Gene3D" id="3.40.50.450">
    <property type="match status" value="1"/>
</dbReference>
<proteinExistence type="inferred from homology"/>
<protein>
    <submittedName>
        <fullName evidence="4">Smf protein</fullName>
    </submittedName>
</protein>
<dbReference type="Proteomes" id="UP000001036">
    <property type="component" value="Chromosome"/>
</dbReference>
<dbReference type="eggNOG" id="COG0758">
    <property type="taxonomic scope" value="Bacteria"/>
</dbReference>
<evidence type="ECO:0000313" key="5">
    <source>
        <dbReference type="Proteomes" id="UP000001036"/>
    </source>
</evidence>
<dbReference type="PANTHER" id="PTHR43022:SF1">
    <property type="entry name" value="PROTEIN SMF"/>
    <property type="match status" value="1"/>
</dbReference>
<dbReference type="InterPro" id="IPR003488">
    <property type="entry name" value="DprA"/>
</dbReference>
<dbReference type="InterPro" id="IPR036388">
    <property type="entry name" value="WH-like_DNA-bd_sf"/>
</dbReference>
<evidence type="ECO:0000256" key="1">
    <source>
        <dbReference type="ARBA" id="ARBA00006525"/>
    </source>
</evidence>
<evidence type="ECO:0000259" key="2">
    <source>
        <dbReference type="Pfam" id="PF02481"/>
    </source>
</evidence>